<keyword evidence="1 4" id="KW-0808">Transferase</keyword>
<dbReference type="InterPro" id="IPR050832">
    <property type="entry name" value="Bact_Acetyltransf"/>
</dbReference>
<evidence type="ECO:0000313" key="5">
    <source>
        <dbReference type="Proteomes" id="UP000502415"/>
    </source>
</evidence>
<reference evidence="4 5" key="1">
    <citation type="submission" date="2020-04" db="EMBL/GenBank/DDBJ databases">
        <title>Genome sequencing of novel species.</title>
        <authorList>
            <person name="Heo J."/>
            <person name="Kim S.-J."/>
            <person name="Kim J.-S."/>
            <person name="Hong S.-B."/>
            <person name="Kwon S.-W."/>
        </authorList>
    </citation>
    <scope>NUCLEOTIDE SEQUENCE [LARGE SCALE GENOMIC DNA]</scope>
    <source>
        <strain evidence="4 5">GN2-R2</strain>
    </source>
</reference>
<evidence type="ECO:0000313" key="4">
    <source>
        <dbReference type="EMBL" id="QJD99134.1"/>
    </source>
</evidence>
<proteinExistence type="predicted"/>
<dbReference type="PANTHER" id="PTHR43877:SF1">
    <property type="entry name" value="ACETYLTRANSFERASE"/>
    <property type="match status" value="1"/>
</dbReference>
<dbReference type="CDD" id="cd04301">
    <property type="entry name" value="NAT_SF"/>
    <property type="match status" value="1"/>
</dbReference>
<organism evidence="4 5">
    <name type="scientific">Massilia forsythiae</name>
    <dbReference type="NCBI Taxonomy" id="2728020"/>
    <lineage>
        <taxon>Bacteria</taxon>
        <taxon>Pseudomonadati</taxon>
        <taxon>Pseudomonadota</taxon>
        <taxon>Betaproteobacteria</taxon>
        <taxon>Burkholderiales</taxon>
        <taxon>Oxalobacteraceae</taxon>
        <taxon>Telluria group</taxon>
        <taxon>Massilia</taxon>
    </lineage>
</organism>
<dbReference type="GO" id="GO:0016747">
    <property type="term" value="F:acyltransferase activity, transferring groups other than amino-acyl groups"/>
    <property type="evidence" value="ECO:0007669"/>
    <property type="project" value="InterPro"/>
</dbReference>
<evidence type="ECO:0000256" key="2">
    <source>
        <dbReference type="ARBA" id="ARBA00023315"/>
    </source>
</evidence>
<name>A0A7Z2VUF6_9BURK</name>
<evidence type="ECO:0000256" key="1">
    <source>
        <dbReference type="ARBA" id="ARBA00022679"/>
    </source>
</evidence>
<protein>
    <submittedName>
        <fullName evidence="4">GNAT family N-acetyltransferase</fullName>
    </submittedName>
</protein>
<accession>A0A7Z2VUF6</accession>
<dbReference type="EMBL" id="CP051685">
    <property type="protein sequence ID" value="QJD99134.1"/>
    <property type="molecule type" value="Genomic_DNA"/>
</dbReference>
<feature type="domain" description="N-acetyltransferase" evidence="3">
    <location>
        <begin position="5"/>
        <end position="181"/>
    </location>
</feature>
<dbReference type="AlphaFoldDB" id="A0A7Z2VUF6"/>
<dbReference type="Proteomes" id="UP000502415">
    <property type="component" value="Chromosome"/>
</dbReference>
<keyword evidence="2" id="KW-0012">Acyltransferase</keyword>
<dbReference type="Gene3D" id="3.40.630.30">
    <property type="match status" value="1"/>
</dbReference>
<dbReference type="RefSeq" id="WP_169434031.1">
    <property type="nucleotide sequence ID" value="NZ_CP051685.1"/>
</dbReference>
<dbReference type="InterPro" id="IPR016181">
    <property type="entry name" value="Acyl_CoA_acyltransferase"/>
</dbReference>
<keyword evidence="5" id="KW-1185">Reference proteome</keyword>
<sequence>MRTDFKIRAATVADTPALQTLIERSGIGLSAGFYTSEQAHAITREVFGVDTQLIRDGTYFAIEDDTRIVACGGWSKRSTPYGGDQHKAAPDRLLDPATEAAKIRAFFVDPGMARLGLGSMLMRHCSAQALAAGFAALELTATMPGVPLYTAHGFVPVHDLSLALGGGQVAVNLTLMRKALQ</sequence>
<gene>
    <name evidence="4" type="ORF">HH212_03040</name>
</gene>
<dbReference type="SUPFAM" id="SSF55729">
    <property type="entry name" value="Acyl-CoA N-acyltransferases (Nat)"/>
    <property type="match status" value="1"/>
</dbReference>
<dbReference type="InterPro" id="IPR000182">
    <property type="entry name" value="GNAT_dom"/>
</dbReference>
<dbReference type="PANTHER" id="PTHR43877">
    <property type="entry name" value="AMINOALKYLPHOSPHONATE N-ACETYLTRANSFERASE-RELATED-RELATED"/>
    <property type="match status" value="1"/>
</dbReference>
<dbReference type="Pfam" id="PF00583">
    <property type="entry name" value="Acetyltransf_1"/>
    <property type="match status" value="1"/>
</dbReference>
<dbReference type="PROSITE" id="PS51186">
    <property type="entry name" value="GNAT"/>
    <property type="match status" value="1"/>
</dbReference>
<dbReference type="KEGG" id="mfy:HH212_03040"/>
<evidence type="ECO:0000259" key="3">
    <source>
        <dbReference type="PROSITE" id="PS51186"/>
    </source>
</evidence>